<accession>A0A067Z4I4</accession>
<reference evidence="1 2" key="1">
    <citation type="journal article" date="2015" name="Appl. Microbiol. Biotechnol.">
        <title>The consequence of an additional NADH dehydrogenase paralog on the growth of Gluconobacter oxydans DSM3504.</title>
        <authorList>
            <person name="Kostner D."/>
            <person name="Luchterhand B."/>
            <person name="Junker A."/>
            <person name="Volland S."/>
            <person name="Daniel R."/>
            <person name="Buchs J."/>
            <person name="Liebl W."/>
            <person name="Ehrenreich A."/>
        </authorList>
    </citation>
    <scope>NUCLEOTIDE SEQUENCE [LARGE SCALE GENOMIC DNA]</scope>
    <source>
        <strain evidence="1">DSM 3504</strain>
    </source>
</reference>
<dbReference type="KEGG" id="goy:GLS_c05950"/>
<sequence length="257" mass="29709">MNKNLIEEAISKLANAMRIYSEAHWKYAHLFKIDPEEAINNIDRLFEMKLEAFHTLYDVSKDVFKYFDYGDTALLILVRNAIHHRDHPLFYSLNWRLHLESGGKNWLGASFLLASHPTVHGGRLPMSHYIRLDDLDARIDPSLASPYIAKRSNKPEKAIAQFEVINSQLNLAKIRKRASEDRYPNDQIYLNLMPIFVSAVCKVFKAMKAAEIGFKGFDAATYLRPFTTEISVDCSRLDFERLWFRGYGNLDLIPIPI</sequence>
<evidence type="ECO:0000313" key="2">
    <source>
        <dbReference type="Proteomes" id="UP000031656"/>
    </source>
</evidence>
<dbReference type="Proteomes" id="UP000031656">
    <property type="component" value="Chromosome"/>
</dbReference>
<dbReference type="HOGENOM" id="CLU_1000312_0_0_5"/>
<gene>
    <name evidence="1" type="ORF">GLS_c05950</name>
</gene>
<evidence type="ECO:0000313" key="1">
    <source>
        <dbReference type="EMBL" id="AHK70510.1"/>
    </source>
</evidence>
<protein>
    <submittedName>
        <fullName evidence="1">Uncharacterized protein</fullName>
    </submittedName>
</protein>
<proteinExistence type="predicted"/>
<name>A0A067Z4I4_GLUOY</name>
<dbReference type="RefSeq" id="WP_041111061.1">
    <property type="nucleotide sequence ID" value="NZ_CP004373.1"/>
</dbReference>
<dbReference type="AlphaFoldDB" id="A0A067Z4I4"/>
<organism evidence="1 2">
    <name type="scientific">Gluconobacter oxydans DSM 3504</name>
    <dbReference type="NCBI Taxonomy" id="1288313"/>
    <lineage>
        <taxon>Bacteria</taxon>
        <taxon>Pseudomonadati</taxon>
        <taxon>Pseudomonadota</taxon>
        <taxon>Alphaproteobacteria</taxon>
        <taxon>Acetobacterales</taxon>
        <taxon>Acetobacteraceae</taxon>
        <taxon>Gluconobacter</taxon>
    </lineage>
</organism>
<dbReference type="GeneID" id="56904823"/>
<dbReference type="EMBL" id="CP004373">
    <property type="protein sequence ID" value="AHK70510.1"/>
    <property type="molecule type" value="Genomic_DNA"/>
</dbReference>